<accession>A0A811PJ94</accession>
<gene>
    <name evidence="2" type="ORF">NCGR_LOCUS27798</name>
</gene>
<name>A0A811PJ94_9POAL</name>
<dbReference type="AlphaFoldDB" id="A0A811PJ94"/>
<proteinExistence type="predicted"/>
<keyword evidence="3" id="KW-1185">Reference proteome</keyword>
<reference evidence="2" key="1">
    <citation type="submission" date="2020-10" db="EMBL/GenBank/DDBJ databases">
        <authorList>
            <person name="Han B."/>
            <person name="Lu T."/>
            <person name="Zhao Q."/>
            <person name="Huang X."/>
            <person name="Zhao Y."/>
        </authorList>
    </citation>
    <scope>NUCLEOTIDE SEQUENCE</scope>
</reference>
<organism evidence="2 3">
    <name type="scientific">Miscanthus lutarioriparius</name>
    <dbReference type="NCBI Taxonomy" id="422564"/>
    <lineage>
        <taxon>Eukaryota</taxon>
        <taxon>Viridiplantae</taxon>
        <taxon>Streptophyta</taxon>
        <taxon>Embryophyta</taxon>
        <taxon>Tracheophyta</taxon>
        <taxon>Spermatophyta</taxon>
        <taxon>Magnoliopsida</taxon>
        <taxon>Liliopsida</taxon>
        <taxon>Poales</taxon>
        <taxon>Poaceae</taxon>
        <taxon>PACMAD clade</taxon>
        <taxon>Panicoideae</taxon>
        <taxon>Andropogonodae</taxon>
        <taxon>Andropogoneae</taxon>
        <taxon>Saccharinae</taxon>
        <taxon>Miscanthus</taxon>
    </lineage>
</organism>
<protein>
    <submittedName>
        <fullName evidence="2">Uncharacterized protein</fullName>
    </submittedName>
</protein>
<feature type="region of interest" description="Disordered" evidence="1">
    <location>
        <begin position="77"/>
        <end position="134"/>
    </location>
</feature>
<dbReference type="EMBL" id="CAJGYO010000007">
    <property type="protein sequence ID" value="CAD6242274.1"/>
    <property type="molecule type" value="Genomic_DNA"/>
</dbReference>
<feature type="compositionally biased region" description="Low complexity" evidence="1">
    <location>
        <begin position="105"/>
        <end position="124"/>
    </location>
</feature>
<evidence type="ECO:0000313" key="2">
    <source>
        <dbReference type="EMBL" id="CAD6242274.1"/>
    </source>
</evidence>
<comment type="caution">
    <text evidence="2">The sequence shown here is derived from an EMBL/GenBank/DDBJ whole genome shotgun (WGS) entry which is preliminary data.</text>
</comment>
<evidence type="ECO:0000256" key="1">
    <source>
        <dbReference type="SAM" id="MobiDB-lite"/>
    </source>
</evidence>
<evidence type="ECO:0000313" key="3">
    <source>
        <dbReference type="Proteomes" id="UP000604825"/>
    </source>
</evidence>
<dbReference type="Proteomes" id="UP000604825">
    <property type="component" value="Unassembled WGS sequence"/>
</dbReference>
<sequence length="134" mass="14449">MRGAGKGAGPFLSCPLFFLLSKKNKNERGKQGPWRRRQHPIEVQPQIQTEKKKGTRTSTASMYSKTTARWTYAATRLGQRRRRRVRGDTRRAGVVPSRPRDSRQAGAAACHSSSVAAASGATSGVTPSPAAAAS</sequence>
<feature type="region of interest" description="Disordered" evidence="1">
    <location>
        <begin position="24"/>
        <end position="64"/>
    </location>
</feature>